<name>A0A4Y2TDJ9_ARAVE</name>
<comment type="caution">
    <text evidence="1">The sequence shown here is derived from an EMBL/GenBank/DDBJ whole genome shotgun (WGS) entry which is preliminary data.</text>
</comment>
<keyword evidence="2" id="KW-1185">Reference proteome</keyword>
<reference evidence="1 2" key="1">
    <citation type="journal article" date="2019" name="Sci. Rep.">
        <title>Orb-weaving spider Araneus ventricosus genome elucidates the spidroin gene catalogue.</title>
        <authorList>
            <person name="Kono N."/>
            <person name="Nakamura H."/>
            <person name="Ohtoshi R."/>
            <person name="Moran D.A.P."/>
            <person name="Shinohara A."/>
            <person name="Yoshida Y."/>
            <person name="Fujiwara M."/>
            <person name="Mori M."/>
            <person name="Tomita M."/>
            <person name="Arakawa K."/>
        </authorList>
    </citation>
    <scope>NUCLEOTIDE SEQUENCE [LARGE SCALE GENOMIC DNA]</scope>
</reference>
<dbReference type="AlphaFoldDB" id="A0A4Y2TDJ9"/>
<proteinExistence type="predicted"/>
<accession>A0A4Y2TDJ9</accession>
<organism evidence="1 2">
    <name type="scientific">Araneus ventricosus</name>
    <name type="common">Orbweaver spider</name>
    <name type="synonym">Epeira ventricosa</name>
    <dbReference type="NCBI Taxonomy" id="182803"/>
    <lineage>
        <taxon>Eukaryota</taxon>
        <taxon>Metazoa</taxon>
        <taxon>Ecdysozoa</taxon>
        <taxon>Arthropoda</taxon>
        <taxon>Chelicerata</taxon>
        <taxon>Arachnida</taxon>
        <taxon>Araneae</taxon>
        <taxon>Araneomorphae</taxon>
        <taxon>Entelegynae</taxon>
        <taxon>Araneoidea</taxon>
        <taxon>Araneidae</taxon>
        <taxon>Araneus</taxon>
    </lineage>
</organism>
<dbReference type="Proteomes" id="UP000499080">
    <property type="component" value="Unassembled WGS sequence"/>
</dbReference>
<evidence type="ECO:0000313" key="1">
    <source>
        <dbReference type="EMBL" id="GBN98331.1"/>
    </source>
</evidence>
<sequence length="86" mass="9793">MLLGNPCPRAWYHCSDASTLKAAPCPHFVLIQRCHLLTEHDLHLMPITHSISLASVPQQTHDHITLNMNRWLSKVTISPDEITQFI</sequence>
<dbReference type="EMBL" id="BGPR01027652">
    <property type="protein sequence ID" value="GBN98331.1"/>
    <property type="molecule type" value="Genomic_DNA"/>
</dbReference>
<protein>
    <submittedName>
        <fullName evidence="1">Uncharacterized protein</fullName>
    </submittedName>
</protein>
<evidence type="ECO:0000313" key="2">
    <source>
        <dbReference type="Proteomes" id="UP000499080"/>
    </source>
</evidence>
<gene>
    <name evidence="1" type="ORF">AVEN_231222_1</name>
</gene>